<gene>
    <name evidence="7 9" type="primary">hisZ</name>
    <name evidence="9" type="ORF">MECH1_V1_1352</name>
</gene>
<keyword evidence="5 7" id="KW-0963">Cytoplasm</keyword>
<dbReference type="CDD" id="cd00773">
    <property type="entry name" value="HisRS-like_core"/>
    <property type="match status" value="1"/>
</dbReference>
<proteinExistence type="inferred from homology"/>
<reference evidence="9 10" key="1">
    <citation type="submission" date="2024-04" db="EMBL/GenBank/DDBJ databases">
        <authorList>
            <person name="Cremers G."/>
        </authorList>
    </citation>
    <scope>NUCLEOTIDE SEQUENCE [LARGE SCALE GENOMIC DNA]</scope>
    <source>
        <strain evidence="9">MeCH1-AG</strain>
    </source>
</reference>
<evidence type="ECO:0000313" key="10">
    <source>
        <dbReference type="Proteomes" id="UP001497493"/>
    </source>
</evidence>
<evidence type="ECO:0000259" key="8">
    <source>
        <dbReference type="Pfam" id="PF13393"/>
    </source>
</evidence>
<comment type="subcellular location">
    <subcellularLocation>
        <location evidence="1 7">Cytoplasm</location>
    </subcellularLocation>
</comment>
<dbReference type="GO" id="GO:0016757">
    <property type="term" value="F:glycosyltransferase activity"/>
    <property type="evidence" value="ECO:0007669"/>
    <property type="project" value="UniProtKB-KW"/>
</dbReference>
<dbReference type="Gene3D" id="3.30.930.10">
    <property type="entry name" value="Bira Bifunctional Protein, Domain 2"/>
    <property type="match status" value="1"/>
</dbReference>
<evidence type="ECO:0000313" key="9">
    <source>
        <dbReference type="EMBL" id="CAL1240128.1"/>
    </source>
</evidence>
<dbReference type="EMBL" id="OZ026884">
    <property type="protein sequence ID" value="CAL1240128.1"/>
    <property type="molecule type" value="Genomic_DNA"/>
</dbReference>
<dbReference type="Pfam" id="PF13393">
    <property type="entry name" value="tRNA-synt_His"/>
    <property type="match status" value="1"/>
</dbReference>
<dbReference type="NCBIfam" id="NF009086">
    <property type="entry name" value="PRK12421.1"/>
    <property type="match status" value="1"/>
</dbReference>
<evidence type="ECO:0000256" key="1">
    <source>
        <dbReference type="ARBA" id="ARBA00004496"/>
    </source>
</evidence>
<keyword evidence="7" id="KW-0368">Histidine biosynthesis</keyword>
<evidence type="ECO:0000256" key="7">
    <source>
        <dbReference type="HAMAP-Rule" id="MF_00125"/>
    </source>
</evidence>
<dbReference type="SUPFAM" id="SSF55681">
    <property type="entry name" value="Class II aaRS and biotin synthetases"/>
    <property type="match status" value="1"/>
</dbReference>
<dbReference type="InterPro" id="IPR045864">
    <property type="entry name" value="aa-tRNA-synth_II/BPL/LPL"/>
</dbReference>
<keyword evidence="7" id="KW-0028">Amino-acid biosynthesis</keyword>
<dbReference type="NCBIfam" id="NF008935">
    <property type="entry name" value="PRK12292.1-1"/>
    <property type="match status" value="1"/>
</dbReference>
<dbReference type="HAMAP" id="MF_00125">
    <property type="entry name" value="HisZ"/>
    <property type="match status" value="1"/>
</dbReference>
<dbReference type="PANTHER" id="PTHR11476">
    <property type="entry name" value="HISTIDYL-TRNA SYNTHETASE"/>
    <property type="match status" value="1"/>
</dbReference>
<keyword evidence="9" id="KW-0328">Glycosyltransferase</keyword>
<dbReference type="InterPro" id="IPR041715">
    <property type="entry name" value="HisRS-like_core"/>
</dbReference>
<comment type="similarity">
    <text evidence="3 7">Belongs to the class-II aminoacyl-tRNA synthetase family. HisZ subfamily.</text>
</comment>
<evidence type="ECO:0000256" key="3">
    <source>
        <dbReference type="ARBA" id="ARBA00005539"/>
    </source>
</evidence>
<comment type="pathway">
    <text evidence="2 7">Amino-acid biosynthesis; L-histidine biosynthesis; L-histidine from 5-phospho-alpha-D-ribose 1-diphosphate: step 1/9.</text>
</comment>
<name>A0ABP1C7G7_9GAMM</name>
<comment type="subunit">
    <text evidence="7">Heteromultimer composed of HisG and HisZ subunits.</text>
</comment>
<dbReference type="InterPro" id="IPR004517">
    <property type="entry name" value="HisZ"/>
</dbReference>
<dbReference type="NCBIfam" id="TIGR00443">
    <property type="entry name" value="hisZ_biosyn_reg"/>
    <property type="match status" value="1"/>
</dbReference>
<dbReference type="PANTHER" id="PTHR11476:SF7">
    <property type="entry name" value="HISTIDINE--TRNA LIGASE"/>
    <property type="match status" value="1"/>
</dbReference>
<evidence type="ECO:0000256" key="2">
    <source>
        <dbReference type="ARBA" id="ARBA00004667"/>
    </source>
</evidence>
<evidence type="ECO:0000256" key="5">
    <source>
        <dbReference type="ARBA" id="ARBA00022490"/>
    </source>
</evidence>
<feature type="domain" description="Class II Histidinyl-tRNA synthetase (HisRS)-like catalytic core" evidence="8">
    <location>
        <begin position="12"/>
        <end position="322"/>
    </location>
</feature>
<evidence type="ECO:0000256" key="4">
    <source>
        <dbReference type="ARBA" id="ARBA00020397"/>
    </source>
</evidence>
<evidence type="ECO:0000256" key="6">
    <source>
        <dbReference type="ARBA" id="ARBA00025246"/>
    </source>
</evidence>
<dbReference type="InterPro" id="IPR004516">
    <property type="entry name" value="HisRS/HisZ"/>
</dbReference>
<keyword evidence="9" id="KW-0808">Transferase</keyword>
<keyword evidence="10" id="KW-1185">Reference proteome</keyword>
<dbReference type="RefSeq" id="WP_348759635.1">
    <property type="nucleotide sequence ID" value="NZ_OZ026884.1"/>
</dbReference>
<dbReference type="Proteomes" id="UP001497493">
    <property type="component" value="Chromosome"/>
</dbReference>
<organism evidence="9 10">
    <name type="scientific">Candidatus Methylocalor cossyra</name>
    <dbReference type="NCBI Taxonomy" id="3108543"/>
    <lineage>
        <taxon>Bacteria</taxon>
        <taxon>Pseudomonadati</taxon>
        <taxon>Pseudomonadota</taxon>
        <taxon>Gammaproteobacteria</taxon>
        <taxon>Methylococcales</taxon>
        <taxon>Methylococcaceae</taxon>
        <taxon>Candidatus Methylocalor</taxon>
    </lineage>
</organism>
<comment type="function">
    <text evidence="6 7">Required for the first step of histidine biosynthesis. May allow the feedback regulation of ATP phosphoribosyltransferase activity by histidine.</text>
</comment>
<protein>
    <recommendedName>
        <fullName evidence="4 7">ATP phosphoribosyltransferase regulatory subunit</fullName>
    </recommendedName>
</protein>
<comment type="miscellaneous">
    <text evidence="7">This function is generally fulfilled by the C-terminal part of HisG, which is missing in some bacteria such as this one.</text>
</comment>
<accession>A0ABP1C7G7</accession>
<dbReference type="PIRSF" id="PIRSF001549">
    <property type="entry name" value="His-tRNA_synth"/>
    <property type="match status" value="1"/>
</dbReference>
<sequence>MVSEDRWLLPEGIEEILPDEAAHLEQLRTRVLALFAGWGYRLVIPPMIEFLESLLVGTGHDLDLQTFKLIDQVSGRLMGLRADMTPQVARIDARTAQGARPARFCYLGTVLHSRSDHLDPSRSPLQVGAELYGHGGPASDLEVIRLMLEMLAVAGILDVHLDLGHVGIYRGLARQAGLNSEQEAELFEILQRKDRSGLEDFLRGTAMPAAVADNLAALLELNGPDGVLEVARARLSAGGPRVRAALEELEALAGQLARLFPALPINFDLAELRGYHYQTGIVFAAFVPTHGREIARGGRYDDIGKVFGQARPATGFSADLKVLARLGCADAPTEHAAAIFAPALDDPDLHETVRRLRGAGHVVIQELPGQSGGAAEMGCALRLERQGQTWQLSKVGD</sequence>